<keyword evidence="1" id="KW-0539">Nucleus</keyword>
<evidence type="ECO:0000313" key="5">
    <source>
        <dbReference type="Proteomes" id="UP000541444"/>
    </source>
</evidence>
<dbReference type="InterPro" id="IPR009071">
    <property type="entry name" value="HMG_box_dom"/>
</dbReference>
<dbReference type="AlphaFoldDB" id="A0A7J7LNJ0"/>
<dbReference type="GO" id="GO:0005634">
    <property type="term" value="C:nucleus"/>
    <property type="evidence" value="ECO:0007669"/>
    <property type="project" value="UniProtKB-UniRule"/>
</dbReference>
<name>A0A7J7LNJ0_9MAGN</name>
<dbReference type="Gene3D" id="1.10.30.10">
    <property type="entry name" value="High mobility group box domain"/>
    <property type="match status" value="1"/>
</dbReference>
<evidence type="ECO:0000256" key="2">
    <source>
        <dbReference type="SAM" id="MobiDB-lite"/>
    </source>
</evidence>
<dbReference type="GO" id="GO:0003677">
    <property type="term" value="F:DNA binding"/>
    <property type="evidence" value="ECO:0007669"/>
    <property type="project" value="UniProtKB-UniRule"/>
</dbReference>
<dbReference type="OrthoDB" id="1919336at2759"/>
<comment type="caution">
    <text evidence="4">The sequence shown here is derived from an EMBL/GenBank/DDBJ whole genome shotgun (WGS) entry which is preliminary data.</text>
</comment>
<dbReference type="EMBL" id="JACGCM010002142">
    <property type="protein sequence ID" value="KAF6144100.1"/>
    <property type="molecule type" value="Genomic_DNA"/>
</dbReference>
<proteinExistence type="predicted"/>
<keyword evidence="5" id="KW-1185">Reference proteome</keyword>
<sequence>MKLLEEEQKQKTAMELLEQYFQFKQEADQQTKKKKKTNVSYKKTEHLQTQENNGTHYYVCVRTSVSMMGLLVSSFEETPSFYQSQGGQELILPKSGGARAAFYKGQMEFYFILPLEIKAPKFSGWAAAHPELYLDPPLDLREALSAENKNMLEVKDPIAFLLMLLHFFSSYADLVPRTACQITKISGEKWKNMSEEQRLPYEEKTKENRQKKMKQKEEKNADPNKPKKLVSSFFLFGLVKITYKLG</sequence>
<feature type="region of interest" description="Disordered" evidence="2">
    <location>
        <begin position="196"/>
        <end position="227"/>
    </location>
</feature>
<dbReference type="SMART" id="SM00398">
    <property type="entry name" value="HMG"/>
    <property type="match status" value="1"/>
</dbReference>
<dbReference type="InterPro" id="IPR036910">
    <property type="entry name" value="HMG_box_dom_sf"/>
</dbReference>
<keyword evidence="1" id="KW-0238">DNA-binding</keyword>
<dbReference type="PANTHER" id="PTHR46912">
    <property type="entry name" value="HIGH MOBILITY GROUP B PROTEIN 13"/>
    <property type="match status" value="1"/>
</dbReference>
<feature type="DNA-binding region" description="HMG box" evidence="1">
    <location>
        <begin position="153"/>
        <end position="220"/>
    </location>
</feature>
<organism evidence="4 5">
    <name type="scientific">Kingdonia uniflora</name>
    <dbReference type="NCBI Taxonomy" id="39325"/>
    <lineage>
        <taxon>Eukaryota</taxon>
        <taxon>Viridiplantae</taxon>
        <taxon>Streptophyta</taxon>
        <taxon>Embryophyta</taxon>
        <taxon>Tracheophyta</taxon>
        <taxon>Spermatophyta</taxon>
        <taxon>Magnoliopsida</taxon>
        <taxon>Ranunculales</taxon>
        <taxon>Circaeasteraceae</taxon>
        <taxon>Kingdonia</taxon>
    </lineage>
</organism>
<feature type="compositionally biased region" description="Basic and acidic residues" evidence="2">
    <location>
        <begin position="196"/>
        <end position="225"/>
    </location>
</feature>
<dbReference type="InterPro" id="IPR044601">
    <property type="entry name" value="HMGB6/HMGB13"/>
</dbReference>
<evidence type="ECO:0000256" key="1">
    <source>
        <dbReference type="PROSITE-ProRule" id="PRU00267"/>
    </source>
</evidence>
<feature type="domain" description="HMG box" evidence="3">
    <location>
        <begin position="153"/>
        <end position="220"/>
    </location>
</feature>
<protein>
    <recommendedName>
        <fullName evidence="3">HMG box domain-containing protein</fullName>
    </recommendedName>
</protein>
<dbReference type="Proteomes" id="UP000541444">
    <property type="component" value="Unassembled WGS sequence"/>
</dbReference>
<evidence type="ECO:0000313" key="4">
    <source>
        <dbReference type="EMBL" id="KAF6144100.1"/>
    </source>
</evidence>
<dbReference type="PROSITE" id="PS50118">
    <property type="entry name" value="HMG_BOX_2"/>
    <property type="match status" value="1"/>
</dbReference>
<dbReference type="PANTHER" id="PTHR46912:SF1">
    <property type="entry name" value="HIGH MOBILITY GROUP B PROTEIN 13"/>
    <property type="match status" value="1"/>
</dbReference>
<dbReference type="Pfam" id="PF00505">
    <property type="entry name" value="HMG_box"/>
    <property type="match status" value="1"/>
</dbReference>
<evidence type="ECO:0000259" key="3">
    <source>
        <dbReference type="PROSITE" id="PS50118"/>
    </source>
</evidence>
<gene>
    <name evidence="4" type="ORF">GIB67_007561</name>
</gene>
<reference evidence="4 5" key="1">
    <citation type="journal article" date="2020" name="IScience">
        <title>Genome Sequencing of the Endangered Kingdonia uniflora (Circaeasteraceae, Ranunculales) Reveals Potential Mechanisms of Evolutionary Specialization.</title>
        <authorList>
            <person name="Sun Y."/>
            <person name="Deng T."/>
            <person name="Zhang A."/>
            <person name="Moore M.J."/>
            <person name="Landis J.B."/>
            <person name="Lin N."/>
            <person name="Zhang H."/>
            <person name="Zhang X."/>
            <person name="Huang J."/>
            <person name="Zhang X."/>
            <person name="Sun H."/>
            <person name="Wang H."/>
        </authorList>
    </citation>
    <scope>NUCLEOTIDE SEQUENCE [LARGE SCALE GENOMIC DNA]</scope>
    <source>
        <strain evidence="4">TB1705</strain>
        <tissue evidence="4">Leaf</tissue>
    </source>
</reference>
<dbReference type="SUPFAM" id="SSF47095">
    <property type="entry name" value="HMG-box"/>
    <property type="match status" value="1"/>
</dbReference>
<accession>A0A7J7LNJ0</accession>